<dbReference type="Proteomes" id="UP000008370">
    <property type="component" value="Unassembled WGS sequence"/>
</dbReference>
<dbReference type="InterPro" id="IPR059120">
    <property type="entry name" value="Cullin-like_AB"/>
</dbReference>
<dbReference type="InterPro" id="IPR036390">
    <property type="entry name" value="WH_DNA-bd_sf"/>
</dbReference>
<comment type="similarity">
    <text evidence="1 2">Belongs to the cullin family.</text>
</comment>
<dbReference type="PROSITE" id="PS50069">
    <property type="entry name" value="CULLIN_2"/>
    <property type="match status" value="1"/>
</dbReference>
<dbReference type="SMART" id="SM00884">
    <property type="entry name" value="Cullin_Nedd8"/>
    <property type="match status" value="1"/>
</dbReference>
<dbReference type="Gene3D" id="3.30.230.130">
    <property type="entry name" value="Cullin, Chain C, Domain 2"/>
    <property type="match status" value="1"/>
</dbReference>
<dbReference type="HOGENOM" id="CLU_004747_0_1_1"/>
<dbReference type="SUPFAM" id="SSF46785">
    <property type="entry name" value="Winged helix' DNA-binding domain"/>
    <property type="match status" value="1"/>
</dbReference>
<dbReference type="Gene3D" id="1.10.10.10">
    <property type="entry name" value="Winged helix-like DNA-binding domain superfamily/Winged helix DNA-binding domain"/>
    <property type="match status" value="1"/>
</dbReference>
<dbReference type="RefSeq" id="XP_007402226.1">
    <property type="nucleotide sequence ID" value="XM_007402164.1"/>
</dbReference>
<gene>
    <name evidence="4" type="ORF">PHACADRAFT_214459</name>
</gene>
<dbReference type="Gene3D" id="1.20.1310.10">
    <property type="entry name" value="Cullin Repeats"/>
    <property type="match status" value="1"/>
</dbReference>
<name>K5VR57_PHACS</name>
<evidence type="ECO:0000259" key="3">
    <source>
        <dbReference type="PROSITE" id="PS50069"/>
    </source>
</evidence>
<evidence type="ECO:0000256" key="1">
    <source>
        <dbReference type="PROSITE-ProRule" id="PRU00330"/>
    </source>
</evidence>
<dbReference type="InterPro" id="IPR036317">
    <property type="entry name" value="Cullin_homology_sf"/>
</dbReference>
<evidence type="ECO:0000256" key="2">
    <source>
        <dbReference type="RuleBase" id="RU003829"/>
    </source>
</evidence>
<dbReference type="PANTHER" id="PTHR11932">
    <property type="entry name" value="CULLIN"/>
    <property type="match status" value="1"/>
</dbReference>
<dbReference type="InParanoid" id="K5VR57"/>
<dbReference type="Pfam" id="PF26557">
    <property type="entry name" value="Cullin_AB"/>
    <property type="match status" value="1"/>
</dbReference>
<dbReference type="InterPro" id="IPR019559">
    <property type="entry name" value="Cullin_neddylation_domain"/>
</dbReference>
<dbReference type="GO" id="GO:0006511">
    <property type="term" value="P:ubiquitin-dependent protein catabolic process"/>
    <property type="evidence" value="ECO:0007669"/>
    <property type="project" value="InterPro"/>
</dbReference>
<dbReference type="FunCoup" id="K5VR57">
    <property type="interactions" value="540"/>
</dbReference>
<organism evidence="4 5">
    <name type="scientific">Phanerochaete carnosa (strain HHB-10118-sp)</name>
    <name type="common">White-rot fungus</name>
    <name type="synonym">Peniophora carnosa</name>
    <dbReference type="NCBI Taxonomy" id="650164"/>
    <lineage>
        <taxon>Eukaryota</taxon>
        <taxon>Fungi</taxon>
        <taxon>Dikarya</taxon>
        <taxon>Basidiomycota</taxon>
        <taxon>Agaricomycotina</taxon>
        <taxon>Agaricomycetes</taxon>
        <taxon>Polyporales</taxon>
        <taxon>Phanerochaetaceae</taxon>
        <taxon>Phanerochaete</taxon>
    </lineage>
</organism>
<dbReference type="Pfam" id="PF10557">
    <property type="entry name" value="Cullin_Nedd8"/>
    <property type="match status" value="1"/>
</dbReference>
<dbReference type="Pfam" id="PF00888">
    <property type="entry name" value="Cullin"/>
    <property type="match status" value="1"/>
</dbReference>
<accession>K5VR57</accession>
<dbReference type="InterPro" id="IPR036388">
    <property type="entry name" value="WH-like_DNA-bd_sf"/>
</dbReference>
<dbReference type="OrthoDB" id="27073at2759"/>
<proteinExistence type="inferred from homology"/>
<dbReference type="InterPro" id="IPR016158">
    <property type="entry name" value="Cullin_homology"/>
</dbReference>
<dbReference type="GeneID" id="18913518"/>
<keyword evidence="5" id="KW-1185">Reference proteome</keyword>
<protein>
    <recommendedName>
        <fullName evidence="3">Cullin family profile domain-containing protein</fullName>
    </recommendedName>
</protein>
<dbReference type="SUPFAM" id="SSF75632">
    <property type="entry name" value="Cullin homology domain"/>
    <property type="match status" value="1"/>
</dbReference>
<dbReference type="InterPro" id="IPR001373">
    <property type="entry name" value="Cullin_N"/>
</dbReference>
<feature type="domain" description="Cullin family profile" evidence="3">
    <location>
        <begin position="126"/>
        <end position="349"/>
    </location>
</feature>
<evidence type="ECO:0000313" key="4">
    <source>
        <dbReference type="EMBL" id="EKM49220.1"/>
    </source>
</evidence>
<dbReference type="STRING" id="650164.K5VR57"/>
<evidence type="ECO:0000313" key="5">
    <source>
        <dbReference type="Proteomes" id="UP000008370"/>
    </source>
</evidence>
<dbReference type="EMBL" id="JH930506">
    <property type="protein sequence ID" value="EKM49220.1"/>
    <property type="molecule type" value="Genomic_DNA"/>
</dbReference>
<dbReference type="AlphaFoldDB" id="K5VR57"/>
<dbReference type="KEGG" id="pco:PHACADRAFT_214459"/>
<dbReference type="InterPro" id="IPR045093">
    <property type="entry name" value="Cullin"/>
</dbReference>
<sequence length="482" mass="54526">MPALKKLMPGPDIVYLQHMYRLYVKIGCLSVLAAALRLYVKDFVYGIFTDGRPDDQRVAALFTQRKAYFAVLDNAFYDEVPILPSIFVASSGPSPETRVIECVPNRELASAILDGIGEGLKASPDKFAELLANYLHKTLLRGPKGRDVADYHTDLEVVLSLYCFTNSKDVFRIYYHRTLAKRLLLESSASLEYERFVLAKLKEDYDPMLGVGNGMLADIAHSKELSLEFKEKRLGHPTLSIFVLKHTNWPFALHKTKVVLPVWMSIELTKYKRFHKDKYENQVIEWDHALGYATLIGNFDLGSKELSVDLLQAVVLLLFNDTEEIPFQGIATRTKIEQPELRRILQSLACGKKRILRKRPAGNEVNGYDIFSFNAKFSDPESRIHINPVPVTVKTEEADQAEEGVHTEHKYALRAAIIRVMKAKRKLSREQLGAAVAEAGISKFFPPPSVALMDECIEGLVRDDYLGRAADAESNMLHYNPY</sequence>
<reference evidence="4 5" key="1">
    <citation type="journal article" date="2012" name="BMC Genomics">
        <title>Comparative genomics of the white-rot fungi, Phanerochaete carnosa and P. chrysosporium, to elucidate the genetic basis of the distinct wood types they colonize.</title>
        <authorList>
            <person name="Suzuki H."/>
            <person name="MacDonald J."/>
            <person name="Syed K."/>
            <person name="Salamov A."/>
            <person name="Hori C."/>
            <person name="Aerts A."/>
            <person name="Henrissat B."/>
            <person name="Wiebenga A."/>
            <person name="vanKuyk P.A."/>
            <person name="Barry K."/>
            <person name="Lindquist E."/>
            <person name="LaButti K."/>
            <person name="Lapidus A."/>
            <person name="Lucas S."/>
            <person name="Coutinho P."/>
            <person name="Gong Y."/>
            <person name="Samejima M."/>
            <person name="Mahadevan R."/>
            <person name="Abou-Zaid M."/>
            <person name="de Vries R.P."/>
            <person name="Igarashi K."/>
            <person name="Yadav J.S."/>
            <person name="Grigoriev I.V."/>
            <person name="Master E.R."/>
        </authorList>
    </citation>
    <scope>NUCLEOTIDE SEQUENCE [LARGE SCALE GENOMIC DNA]</scope>
    <source>
        <strain evidence="4 5">HHB-10118-sp</strain>
    </source>
</reference>
<dbReference type="SMART" id="SM00182">
    <property type="entry name" value="CULLIN"/>
    <property type="match status" value="1"/>
</dbReference>
<dbReference type="GO" id="GO:0031625">
    <property type="term" value="F:ubiquitin protein ligase binding"/>
    <property type="evidence" value="ECO:0007669"/>
    <property type="project" value="InterPro"/>
</dbReference>